<feature type="compositionally biased region" description="Polar residues" evidence="1">
    <location>
        <begin position="46"/>
        <end position="55"/>
    </location>
</feature>
<protein>
    <submittedName>
        <fullName evidence="3">Uncharacterized protein</fullName>
    </submittedName>
</protein>
<dbReference type="Proteomes" id="UP000235388">
    <property type="component" value="Unassembled WGS sequence"/>
</dbReference>
<sequence length="153" mass="16516">MAAESLASNPGHETSDSNAGNATNCSQNPRRRSNRSSSAVVAPNMVTPSSDSRVQLSRPVKESKKRRASSHQASSDNDSIQNQSISSVRSAKQKNKKQGRQTLSTSANTSKNRKNSKKAKKSHQAHGTEKGNPDGKADEYDYDQDTDNGSIEI</sequence>
<evidence type="ECO:0000313" key="4">
    <source>
        <dbReference type="Proteomes" id="UP000235388"/>
    </source>
</evidence>
<feature type="region of interest" description="Disordered" evidence="1">
    <location>
        <begin position="1"/>
        <end position="153"/>
    </location>
</feature>
<keyword evidence="4" id="KW-1185">Reference proteome</keyword>
<dbReference type="EMBL" id="PGCJ01000027">
    <property type="protein sequence ID" value="PLW55883.1"/>
    <property type="molecule type" value="Genomic_DNA"/>
</dbReference>
<evidence type="ECO:0000313" key="2">
    <source>
        <dbReference type="EMBL" id="PLW13615.1"/>
    </source>
</evidence>
<proteinExistence type="predicted"/>
<gene>
    <name evidence="3" type="ORF">PCANC_02267</name>
    <name evidence="2" type="ORF">PCANC_16327</name>
</gene>
<organism evidence="3 4">
    <name type="scientific">Puccinia coronata f. sp. avenae</name>
    <dbReference type="NCBI Taxonomy" id="200324"/>
    <lineage>
        <taxon>Eukaryota</taxon>
        <taxon>Fungi</taxon>
        <taxon>Dikarya</taxon>
        <taxon>Basidiomycota</taxon>
        <taxon>Pucciniomycotina</taxon>
        <taxon>Pucciniomycetes</taxon>
        <taxon>Pucciniales</taxon>
        <taxon>Pucciniaceae</taxon>
        <taxon>Puccinia</taxon>
    </lineage>
</organism>
<dbReference type="AlphaFoldDB" id="A0A2N5W0U7"/>
<accession>A0A2N5W0U7</accession>
<evidence type="ECO:0000313" key="3">
    <source>
        <dbReference type="EMBL" id="PLW55883.1"/>
    </source>
</evidence>
<name>A0A2N5W0U7_9BASI</name>
<feature type="compositionally biased region" description="Polar residues" evidence="1">
    <location>
        <begin position="1"/>
        <end position="27"/>
    </location>
</feature>
<evidence type="ECO:0000256" key="1">
    <source>
        <dbReference type="SAM" id="MobiDB-lite"/>
    </source>
</evidence>
<dbReference type="EMBL" id="PGCJ01000944">
    <property type="protein sequence ID" value="PLW13615.1"/>
    <property type="molecule type" value="Genomic_DNA"/>
</dbReference>
<reference evidence="3 4" key="1">
    <citation type="submission" date="2017-11" db="EMBL/GenBank/DDBJ databases">
        <title>De novo assembly and phasing of dikaryotic genomes from two isolates of Puccinia coronata f. sp. avenae, the causal agent of oat crown rust.</title>
        <authorList>
            <person name="Miller M.E."/>
            <person name="Zhang Y."/>
            <person name="Omidvar V."/>
            <person name="Sperschneider J."/>
            <person name="Schwessinger B."/>
            <person name="Raley C."/>
            <person name="Palmer J.M."/>
            <person name="Garnica D."/>
            <person name="Upadhyaya N."/>
            <person name="Rathjen J."/>
            <person name="Taylor J.M."/>
            <person name="Park R.F."/>
            <person name="Dodds P.N."/>
            <person name="Hirsch C.D."/>
            <person name="Kianian S.F."/>
            <person name="Figueroa M."/>
        </authorList>
    </citation>
    <scope>NUCLEOTIDE SEQUENCE [LARGE SCALE GENOMIC DNA]</scope>
    <source>
        <strain evidence="3">12NC29</strain>
    </source>
</reference>
<feature type="compositionally biased region" description="Basic residues" evidence="1">
    <location>
        <begin position="111"/>
        <end position="124"/>
    </location>
</feature>
<feature type="compositionally biased region" description="Basic and acidic residues" evidence="1">
    <location>
        <begin position="126"/>
        <end position="139"/>
    </location>
</feature>
<feature type="compositionally biased region" description="Polar residues" evidence="1">
    <location>
        <begin position="70"/>
        <end position="90"/>
    </location>
</feature>
<comment type="caution">
    <text evidence="3">The sequence shown here is derived from an EMBL/GenBank/DDBJ whole genome shotgun (WGS) entry which is preliminary data.</text>
</comment>